<evidence type="ECO:0000313" key="3">
    <source>
        <dbReference type="Proteomes" id="UP000642748"/>
    </source>
</evidence>
<dbReference type="InterPro" id="IPR006119">
    <property type="entry name" value="Resolv_N"/>
</dbReference>
<keyword evidence="3" id="KW-1185">Reference proteome</keyword>
<feature type="domain" description="Resolvase/invertase-type recombinase catalytic" evidence="1">
    <location>
        <begin position="2"/>
        <end position="98"/>
    </location>
</feature>
<evidence type="ECO:0000313" key="2">
    <source>
        <dbReference type="EMBL" id="GIH21263.1"/>
    </source>
</evidence>
<comment type="caution">
    <text evidence="2">The sequence shown here is derived from an EMBL/GenBank/DDBJ whole genome shotgun (WGS) entry which is preliminary data.</text>
</comment>
<name>A0A8J3R3Y3_9ACTN</name>
<protein>
    <recommendedName>
        <fullName evidence="1">Resolvase/invertase-type recombinase catalytic domain-containing protein</fullName>
    </recommendedName>
</protein>
<dbReference type="Pfam" id="PF00239">
    <property type="entry name" value="Resolvase"/>
    <property type="match status" value="1"/>
</dbReference>
<dbReference type="RefSeq" id="WP_203924654.1">
    <property type="nucleotide sequence ID" value="NZ_BONZ01000121.1"/>
</dbReference>
<organism evidence="2 3">
    <name type="scientific">Rugosimonospora africana</name>
    <dbReference type="NCBI Taxonomy" id="556532"/>
    <lineage>
        <taxon>Bacteria</taxon>
        <taxon>Bacillati</taxon>
        <taxon>Actinomycetota</taxon>
        <taxon>Actinomycetes</taxon>
        <taxon>Micromonosporales</taxon>
        <taxon>Micromonosporaceae</taxon>
        <taxon>Rugosimonospora</taxon>
    </lineage>
</organism>
<dbReference type="InterPro" id="IPR036162">
    <property type="entry name" value="Resolvase-like_N_sf"/>
</dbReference>
<dbReference type="Gene3D" id="3.40.50.1390">
    <property type="entry name" value="Resolvase, N-terminal catalytic domain"/>
    <property type="match status" value="1"/>
</dbReference>
<gene>
    <name evidence="2" type="ORF">Raf01_94350</name>
</gene>
<evidence type="ECO:0000259" key="1">
    <source>
        <dbReference type="Pfam" id="PF00239"/>
    </source>
</evidence>
<accession>A0A8J3R3Y3</accession>
<dbReference type="GO" id="GO:0000150">
    <property type="term" value="F:DNA strand exchange activity"/>
    <property type="evidence" value="ECO:0007669"/>
    <property type="project" value="InterPro"/>
</dbReference>
<reference evidence="2" key="1">
    <citation type="submission" date="2021-01" db="EMBL/GenBank/DDBJ databases">
        <title>Whole genome shotgun sequence of Rugosimonospora africana NBRC 104875.</title>
        <authorList>
            <person name="Komaki H."/>
            <person name="Tamura T."/>
        </authorList>
    </citation>
    <scope>NUCLEOTIDE SEQUENCE</scope>
    <source>
        <strain evidence="2">NBRC 104875</strain>
    </source>
</reference>
<proteinExistence type="predicted"/>
<sequence length="104" mass="10829">MLGYLRTAADLQSDDVAVLHRQVATFAEHEGYTLGEVFVEVEASGSSAFAALINAALEQHAAAVVVPTLEHFGRLPGVRAAVQGLLESRTGVRVLVLTGEAASG</sequence>
<dbReference type="AlphaFoldDB" id="A0A8J3R3Y3"/>
<dbReference type="GO" id="GO:0003677">
    <property type="term" value="F:DNA binding"/>
    <property type="evidence" value="ECO:0007669"/>
    <property type="project" value="InterPro"/>
</dbReference>
<dbReference type="EMBL" id="BONZ01000121">
    <property type="protein sequence ID" value="GIH21263.1"/>
    <property type="molecule type" value="Genomic_DNA"/>
</dbReference>
<dbReference type="Proteomes" id="UP000642748">
    <property type="component" value="Unassembled WGS sequence"/>
</dbReference>